<dbReference type="Pfam" id="PF26013">
    <property type="entry name" value="DUF8004"/>
    <property type="match status" value="1"/>
</dbReference>
<organism evidence="3 4">
    <name type="scientific">Phaeosphaeria nodorum (strain SN15 / ATCC MYA-4574 / FGSC 10173)</name>
    <name type="common">Glume blotch fungus</name>
    <name type="synonym">Parastagonospora nodorum</name>
    <dbReference type="NCBI Taxonomy" id="321614"/>
    <lineage>
        <taxon>Eukaryota</taxon>
        <taxon>Fungi</taxon>
        <taxon>Dikarya</taxon>
        <taxon>Ascomycota</taxon>
        <taxon>Pezizomycotina</taxon>
        <taxon>Dothideomycetes</taxon>
        <taxon>Pleosporomycetidae</taxon>
        <taxon>Pleosporales</taxon>
        <taxon>Pleosporineae</taxon>
        <taxon>Phaeosphaeriaceae</taxon>
        <taxon>Parastagonospora</taxon>
    </lineage>
</organism>
<protein>
    <recommendedName>
        <fullName evidence="2">DUF8004 domain-containing protein</fullName>
    </recommendedName>
</protein>
<feature type="compositionally biased region" description="Polar residues" evidence="1">
    <location>
        <begin position="947"/>
        <end position="969"/>
    </location>
</feature>
<feature type="domain" description="DUF8004" evidence="2">
    <location>
        <begin position="257"/>
        <end position="347"/>
    </location>
</feature>
<feature type="compositionally biased region" description="Low complexity" evidence="1">
    <location>
        <begin position="748"/>
        <end position="775"/>
    </location>
</feature>
<feature type="region of interest" description="Disordered" evidence="1">
    <location>
        <begin position="741"/>
        <end position="775"/>
    </location>
</feature>
<dbReference type="VEuPathDB" id="FungiDB:JI435_300390"/>
<sequence>MVSDQQSHGSVPSTPEHYRPVNPGRSSSISARTWDRSVQERSRGAFRHSMIDDSGHRFDFFDNSLEATNRTPDLCYAMGRTSRSASCSEPIKNTPESTNVQRWAGLTRSVSNWDGLRKDPELWVQDGDCTVHLYARGASRRGPSFCIPLRALRKKHCESMLDSCYAQIVSDDPSNPHEPQQLQRFSSSPREATLVEIYIPAPEYSSRDEAFDWHITTRNFFAYVLGQPLVGRHMGQAFVNLFERMQFFRSEHVNNHQDFLAYAENQGYRDLVECTDYALASLYYAEKYKLRNVWIDAFTHCVGMADSLDLSPEYPLISRLTKALITRACLELDIHLNSVSRALSDFLQDDFSPAYLGLPQGARHYLIQFQVFLHEFYAETLGHWPPPNSALHFPKTLYKSMFYDFTNLYELLADHQSYNDITSQKPASGGICVLQNLAHFDERHKFTAQAHRLPLLPCEPMAEKSKPLSSASYYKKTHDTSAALALATNGLDADISESKIIRAYMQFERTHATNSTESLSAVDARKVRWLVIYGTLQYLTSVLRAPSAVRDVDSPEYPLCCLVAGQSSWNTATPASMSPASKVNGTGASTDYFDGLPRASIQPDCNREDHINADTPAKPLPARQSSVRSFGPLSSLSVRGSRRNSLTLKPSPHCAIIVHGYGDGLNQATRAEAKQSVTINEDADGEIPWLRPQALSIQHGKAAPISRPRTAVPLTGQPQGHTRNRTPLLHTFQLDHMEMSASADEVSDSMSRSDSTSSMGSSMWTDGGSAASSKSSAHGERLHIYKTSTADGLLGGLVSVDGTRVSLEMPSNRSSVVNPSQADIHRQRFTQELDLHPLLRTSHEEKDGFVFDFSKQISEAVMPAPVVHTVESAISDPPSPSVYAASVRSAVVPDYDSTAAAPAPDVARFKKTRGSEFISGIITAPIELRDRYNNAIKRLESPTIKSTQYDGVCSGSKSKAQTPTVTKTSHAAKPSSLRNRIWQDDGKLERRMSSFWRR</sequence>
<gene>
    <name evidence="3" type="ORF">JI435_300390</name>
</gene>
<dbReference type="EMBL" id="CP069023">
    <property type="protein sequence ID" value="QRC91135.1"/>
    <property type="molecule type" value="Genomic_DNA"/>
</dbReference>
<evidence type="ECO:0000313" key="4">
    <source>
        <dbReference type="Proteomes" id="UP000663193"/>
    </source>
</evidence>
<evidence type="ECO:0000256" key="1">
    <source>
        <dbReference type="SAM" id="MobiDB-lite"/>
    </source>
</evidence>
<reference evidence="4" key="1">
    <citation type="journal article" date="2021" name="BMC Genomics">
        <title>Chromosome-level genome assembly and manually-curated proteome of model necrotroph Parastagonospora nodorum Sn15 reveals a genome-wide trove of candidate effector homologs, and redundancy of virulence-related functions within an accessory chromosome.</title>
        <authorList>
            <person name="Bertazzoni S."/>
            <person name="Jones D.A.B."/>
            <person name="Phan H.T."/>
            <person name="Tan K.-C."/>
            <person name="Hane J.K."/>
        </authorList>
    </citation>
    <scope>NUCLEOTIDE SEQUENCE [LARGE SCALE GENOMIC DNA]</scope>
    <source>
        <strain evidence="4">SN15 / ATCC MYA-4574 / FGSC 10173)</strain>
    </source>
</reference>
<dbReference type="AlphaFoldDB" id="A0A7U2EQG3"/>
<dbReference type="PANTHER" id="PTHR39601">
    <property type="entry name" value="CHORIOGENIN HMINOR"/>
    <property type="match status" value="1"/>
</dbReference>
<evidence type="ECO:0000313" key="3">
    <source>
        <dbReference type="EMBL" id="QRC91135.1"/>
    </source>
</evidence>
<feature type="compositionally biased region" description="Polar residues" evidence="1">
    <location>
        <begin position="623"/>
        <end position="634"/>
    </location>
</feature>
<proteinExistence type="predicted"/>
<feature type="region of interest" description="Disordered" evidence="1">
    <location>
        <begin position="701"/>
        <end position="725"/>
    </location>
</feature>
<accession>A0A7U2EQG3</accession>
<dbReference type="Proteomes" id="UP000663193">
    <property type="component" value="Chromosome 1"/>
</dbReference>
<feature type="region of interest" description="Disordered" evidence="1">
    <location>
        <begin position="947"/>
        <end position="974"/>
    </location>
</feature>
<dbReference type="PANTHER" id="PTHR39601:SF1">
    <property type="entry name" value="CHORIOGENIN HMINOR"/>
    <property type="match status" value="1"/>
</dbReference>
<feature type="region of interest" description="Disordered" evidence="1">
    <location>
        <begin position="1"/>
        <end position="38"/>
    </location>
</feature>
<name>A0A7U2EQG3_PHANO</name>
<keyword evidence="4" id="KW-1185">Reference proteome</keyword>
<dbReference type="OrthoDB" id="4114825at2759"/>
<evidence type="ECO:0000259" key="2">
    <source>
        <dbReference type="Pfam" id="PF26013"/>
    </source>
</evidence>
<dbReference type="InterPro" id="IPR058317">
    <property type="entry name" value="DUF8004"/>
</dbReference>
<feature type="region of interest" description="Disordered" evidence="1">
    <location>
        <begin position="614"/>
        <end position="634"/>
    </location>
</feature>
<feature type="compositionally biased region" description="Polar residues" evidence="1">
    <location>
        <begin position="1"/>
        <end position="13"/>
    </location>
</feature>